<reference evidence="4" key="1">
    <citation type="submission" date="2011-08" db="EMBL/GenBank/DDBJ databases">
        <authorList>
            <person name="Rombauts S."/>
        </authorList>
    </citation>
    <scope>NUCLEOTIDE SEQUENCE</scope>
    <source>
        <strain evidence="4">London</strain>
    </source>
</reference>
<feature type="compositionally biased region" description="Polar residues" evidence="1">
    <location>
        <begin position="620"/>
        <end position="631"/>
    </location>
</feature>
<feature type="compositionally biased region" description="Low complexity" evidence="1">
    <location>
        <begin position="219"/>
        <end position="236"/>
    </location>
</feature>
<feature type="transmembrane region" description="Helical" evidence="2">
    <location>
        <begin position="466"/>
        <end position="483"/>
    </location>
</feature>
<feature type="compositionally biased region" description="Polar residues" evidence="1">
    <location>
        <begin position="559"/>
        <end position="569"/>
    </location>
</feature>
<keyword evidence="2" id="KW-0472">Membrane</keyword>
<dbReference type="Pfam" id="PF09746">
    <property type="entry name" value="Membralin"/>
    <property type="match status" value="1"/>
</dbReference>
<keyword evidence="2" id="KW-1133">Transmembrane helix</keyword>
<accession>T1KWC2</accession>
<dbReference type="EMBL" id="CAEY01000640">
    <property type="status" value="NOT_ANNOTATED_CDS"/>
    <property type="molecule type" value="Genomic_DNA"/>
</dbReference>
<dbReference type="AlphaFoldDB" id="T1KWC2"/>
<dbReference type="GO" id="GO:1904294">
    <property type="term" value="P:positive regulation of ERAD pathway"/>
    <property type="evidence" value="ECO:0007669"/>
    <property type="project" value="TreeGrafter"/>
</dbReference>
<dbReference type="PANTHER" id="PTHR21650">
    <property type="entry name" value="MEMBRALIN/KINETOCHORE PROTEIN NUF2"/>
    <property type="match status" value="1"/>
</dbReference>
<feature type="region of interest" description="Disordered" evidence="1">
    <location>
        <begin position="1"/>
        <end position="73"/>
    </location>
</feature>
<organism evidence="3 4">
    <name type="scientific">Tetranychus urticae</name>
    <name type="common">Two-spotted spider mite</name>
    <dbReference type="NCBI Taxonomy" id="32264"/>
    <lineage>
        <taxon>Eukaryota</taxon>
        <taxon>Metazoa</taxon>
        <taxon>Ecdysozoa</taxon>
        <taxon>Arthropoda</taxon>
        <taxon>Chelicerata</taxon>
        <taxon>Arachnida</taxon>
        <taxon>Acari</taxon>
        <taxon>Acariformes</taxon>
        <taxon>Trombidiformes</taxon>
        <taxon>Prostigmata</taxon>
        <taxon>Eleutherengona</taxon>
        <taxon>Raphignathae</taxon>
        <taxon>Tetranychoidea</taxon>
        <taxon>Tetranychidae</taxon>
        <taxon>Tetranychus</taxon>
    </lineage>
</organism>
<evidence type="ECO:0000256" key="2">
    <source>
        <dbReference type="SAM" id="Phobius"/>
    </source>
</evidence>
<keyword evidence="4" id="KW-1185">Reference proteome</keyword>
<evidence type="ECO:0000313" key="3">
    <source>
        <dbReference type="EnsemblMetazoa" id="tetur24g01120.1"/>
    </source>
</evidence>
<feature type="compositionally biased region" description="Polar residues" evidence="1">
    <location>
        <begin position="37"/>
        <end position="70"/>
    </location>
</feature>
<feature type="compositionally biased region" description="Polar residues" evidence="1">
    <location>
        <begin position="237"/>
        <end position="247"/>
    </location>
</feature>
<feature type="region of interest" description="Disordered" evidence="1">
    <location>
        <begin position="551"/>
        <end position="631"/>
    </location>
</feature>
<dbReference type="eggNOG" id="KOG2092">
    <property type="taxonomic scope" value="Eukaryota"/>
</dbReference>
<feature type="transmembrane region" description="Helical" evidence="2">
    <location>
        <begin position="394"/>
        <end position="413"/>
    </location>
</feature>
<dbReference type="GO" id="GO:0005783">
    <property type="term" value="C:endoplasmic reticulum"/>
    <property type="evidence" value="ECO:0007669"/>
    <property type="project" value="TreeGrafter"/>
</dbReference>
<name>T1KWC2_TETUR</name>
<sequence length="631" mass="70461">MSSPDSHPPESSTSSSTHDSDDFATVLNTDAAGDAEINTTDNQTNRTDSNVESDPTSTTQQDNLNNNPAPNQDARESINFGLFTINFSGTVPRFIGIFIENVTPNAHGSVSANATQVGNTIRKIISSPLHEVCSVRPINCLENAQDLWPKEGILRVEIVYSSENLESNEIGLLSSSITSYNDSIDELQNDPGGGEGAVTNSATEGELISIPSKDESDVPDSPSESSKPSFTSTLSSNYRKSINPTKSSDNEMDTENMINLDANLSKSLINSQENSSAELSEDDLSHLQMFARMVWPQVHRIVEYSLEYGFLRLTTTTREKLNIPVKVITLDPNRDKCFGGRFSRFLLKYFLGYDDILMGSLKALAEKQDNKGYVRNVVTGEHYRFVNIWMTRTAYFPALFIMLVFTLSISMLLRYSHHQIFVFVAELLQMVELNIRATFPFAPLLTVILALIGMEAIMSEFFNDTTTAFYVILIVWAADQYDAMCCHTLITRRHWLKFFYLYHFLFYAYDYRFAGQYSSLALLTSWLFIQHSMVFFFHRYELPSILNQSDHHNGDINPGESTNNNTNADQPPANESSAPSQAQSNSQNADNDSSINRSGNTDTTSNNNATANEPAESANRSLNTNQSTEVF</sequence>
<dbReference type="InterPro" id="IPR019144">
    <property type="entry name" value="Membralin"/>
</dbReference>
<feature type="compositionally biased region" description="Low complexity" evidence="1">
    <location>
        <begin position="1"/>
        <end position="17"/>
    </location>
</feature>
<feature type="transmembrane region" description="Helical" evidence="2">
    <location>
        <begin position="517"/>
        <end position="537"/>
    </location>
</feature>
<dbReference type="Proteomes" id="UP000015104">
    <property type="component" value="Unassembled WGS sequence"/>
</dbReference>
<evidence type="ECO:0000313" key="4">
    <source>
        <dbReference type="Proteomes" id="UP000015104"/>
    </source>
</evidence>
<dbReference type="HOGENOM" id="CLU_019069_1_0_1"/>
<dbReference type="STRING" id="32264.T1KWC2"/>
<dbReference type="GO" id="GO:0034976">
    <property type="term" value="P:response to endoplasmic reticulum stress"/>
    <property type="evidence" value="ECO:0007669"/>
    <property type="project" value="TreeGrafter"/>
</dbReference>
<evidence type="ECO:0008006" key="5">
    <source>
        <dbReference type="Google" id="ProtNLM"/>
    </source>
</evidence>
<dbReference type="PANTHER" id="PTHR21650:SF4">
    <property type="entry name" value="MEMBRALIN"/>
    <property type="match status" value="1"/>
</dbReference>
<protein>
    <recommendedName>
        <fullName evidence="5">Membralin</fullName>
    </recommendedName>
</protein>
<reference evidence="3" key="2">
    <citation type="submission" date="2015-06" db="UniProtKB">
        <authorList>
            <consortium name="EnsemblMetazoa"/>
        </authorList>
    </citation>
    <scope>IDENTIFICATION</scope>
</reference>
<feature type="compositionally biased region" description="Low complexity" evidence="1">
    <location>
        <begin position="570"/>
        <end position="619"/>
    </location>
</feature>
<proteinExistence type="predicted"/>
<evidence type="ECO:0000256" key="1">
    <source>
        <dbReference type="SAM" id="MobiDB-lite"/>
    </source>
</evidence>
<feature type="transmembrane region" description="Helical" evidence="2">
    <location>
        <begin position="433"/>
        <end position="454"/>
    </location>
</feature>
<dbReference type="EnsemblMetazoa" id="tetur24g01120.1">
    <property type="protein sequence ID" value="tetur24g01120.1"/>
    <property type="gene ID" value="tetur24g01120"/>
</dbReference>
<keyword evidence="2" id="KW-0812">Transmembrane</keyword>
<feature type="region of interest" description="Disordered" evidence="1">
    <location>
        <begin position="210"/>
        <end position="253"/>
    </location>
</feature>